<dbReference type="AlphaFoldDB" id="A0A0A9FD02"/>
<dbReference type="EMBL" id="GBRH01191793">
    <property type="protein sequence ID" value="JAE06103.1"/>
    <property type="molecule type" value="Transcribed_RNA"/>
</dbReference>
<sequence length="38" mass="4402">MCRIVKLAEMQTRAPNKKMVVKASVWGNMRGAMHRQLM</sequence>
<reference evidence="1" key="2">
    <citation type="journal article" date="2015" name="Data Brief">
        <title>Shoot transcriptome of the giant reed, Arundo donax.</title>
        <authorList>
            <person name="Barrero R.A."/>
            <person name="Guerrero F.D."/>
            <person name="Moolhuijzen P."/>
            <person name="Goolsby J.A."/>
            <person name="Tidwell J."/>
            <person name="Bellgard S.E."/>
            <person name="Bellgard M.I."/>
        </authorList>
    </citation>
    <scope>NUCLEOTIDE SEQUENCE</scope>
    <source>
        <tissue evidence="1">Shoot tissue taken approximately 20 cm above the soil surface</tissue>
    </source>
</reference>
<proteinExistence type="predicted"/>
<evidence type="ECO:0000313" key="1">
    <source>
        <dbReference type="EMBL" id="JAE06103.1"/>
    </source>
</evidence>
<accession>A0A0A9FD02</accession>
<organism evidence="1">
    <name type="scientific">Arundo donax</name>
    <name type="common">Giant reed</name>
    <name type="synonym">Donax arundinaceus</name>
    <dbReference type="NCBI Taxonomy" id="35708"/>
    <lineage>
        <taxon>Eukaryota</taxon>
        <taxon>Viridiplantae</taxon>
        <taxon>Streptophyta</taxon>
        <taxon>Embryophyta</taxon>
        <taxon>Tracheophyta</taxon>
        <taxon>Spermatophyta</taxon>
        <taxon>Magnoliopsida</taxon>
        <taxon>Liliopsida</taxon>
        <taxon>Poales</taxon>
        <taxon>Poaceae</taxon>
        <taxon>PACMAD clade</taxon>
        <taxon>Arundinoideae</taxon>
        <taxon>Arundineae</taxon>
        <taxon>Arundo</taxon>
    </lineage>
</organism>
<name>A0A0A9FD02_ARUDO</name>
<reference evidence="1" key="1">
    <citation type="submission" date="2014-09" db="EMBL/GenBank/DDBJ databases">
        <authorList>
            <person name="Magalhaes I.L.F."/>
            <person name="Oliveira U."/>
            <person name="Santos F.R."/>
            <person name="Vidigal T.H.D.A."/>
            <person name="Brescovit A.D."/>
            <person name="Santos A.J."/>
        </authorList>
    </citation>
    <scope>NUCLEOTIDE SEQUENCE</scope>
    <source>
        <tissue evidence="1">Shoot tissue taken approximately 20 cm above the soil surface</tissue>
    </source>
</reference>
<protein>
    <submittedName>
        <fullName evidence="1">Uncharacterized protein</fullName>
    </submittedName>
</protein>